<dbReference type="Proteomes" id="UP000325529">
    <property type="component" value="Chromosome"/>
</dbReference>
<organism evidence="1 2">
    <name type="scientific">Streptomyces kanamyceticus</name>
    <dbReference type="NCBI Taxonomy" id="1967"/>
    <lineage>
        <taxon>Bacteria</taxon>
        <taxon>Bacillati</taxon>
        <taxon>Actinomycetota</taxon>
        <taxon>Actinomycetes</taxon>
        <taxon>Kitasatosporales</taxon>
        <taxon>Streptomycetaceae</taxon>
        <taxon>Streptomyces</taxon>
    </lineage>
</organism>
<dbReference type="EMBL" id="CP023699">
    <property type="protein sequence ID" value="QEU96061.1"/>
    <property type="molecule type" value="Genomic_DNA"/>
</dbReference>
<proteinExistence type="predicted"/>
<dbReference type="KEGG" id="ska:CP970_38615"/>
<gene>
    <name evidence="1" type="ORF">CP970_38615</name>
</gene>
<accession>A0A5J6GPM3</accession>
<evidence type="ECO:0000313" key="2">
    <source>
        <dbReference type="Proteomes" id="UP000325529"/>
    </source>
</evidence>
<evidence type="ECO:0000313" key="1">
    <source>
        <dbReference type="EMBL" id="QEU96061.1"/>
    </source>
</evidence>
<protein>
    <submittedName>
        <fullName evidence="1">Uncharacterized protein</fullName>
    </submittedName>
</protein>
<dbReference type="AlphaFoldDB" id="A0A5J6GPM3"/>
<sequence length="181" mass="19437">MASVTSLYVPSMPGGPWPMRAVPRRVPVEVQQPLLLAGDEAATPLSGLGSRLMAADDLNDSELWPVPPAWLMACDQCTSLYQRMIATREAVAEAELTTSGVVDCDPFDSGLSAQLALGHHMGREHTDLLPDFDPACPRCTACQENLERPARSEGAALYAVTAAAEHRARHLIVPPALTVRL</sequence>
<name>A0A5J6GPM3_STRKN</name>
<keyword evidence="2" id="KW-1185">Reference proteome</keyword>
<reference evidence="1 2" key="1">
    <citation type="submission" date="2017-09" db="EMBL/GenBank/DDBJ databases">
        <authorList>
            <person name="Lee N."/>
            <person name="Cho B.-K."/>
        </authorList>
    </citation>
    <scope>NUCLEOTIDE SEQUENCE [LARGE SCALE GENOMIC DNA]</scope>
    <source>
        <strain evidence="1 2">ATCC 12853</strain>
    </source>
</reference>